<organism evidence="2 3">
    <name type="scientific">Quillaja saponaria</name>
    <name type="common">Soap bark tree</name>
    <dbReference type="NCBI Taxonomy" id="32244"/>
    <lineage>
        <taxon>Eukaryota</taxon>
        <taxon>Viridiplantae</taxon>
        <taxon>Streptophyta</taxon>
        <taxon>Embryophyta</taxon>
        <taxon>Tracheophyta</taxon>
        <taxon>Spermatophyta</taxon>
        <taxon>Magnoliopsida</taxon>
        <taxon>eudicotyledons</taxon>
        <taxon>Gunneridae</taxon>
        <taxon>Pentapetalae</taxon>
        <taxon>rosids</taxon>
        <taxon>fabids</taxon>
        <taxon>Fabales</taxon>
        <taxon>Quillajaceae</taxon>
        <taxon>Quillaja</taxon>
    </lineage>
</organism>
<evidence type="ECO:0000313" key="2">
    <source>
        <dbReference type="EMBL" id="KAJ7970147.1"/>
    </source>
</evidence>
<dbReference type="Pfam" id="PF00197">
    <property type="entry name" value="Kunitz_legume"/>
    <property type="match status" value="1"/>
</dbReference>
<name>A0AAD7M5B6_QUISA</name>
<dbReference type="GO" id="GO:0004866">
    <property type="term" value="F:endopeptidase inhibitor activity"/>
    <property type="evidence" value="ECO:0007669"/>
    <property type="project" value="InterPro"/>
</dbReference>
<comment type="caution">
    <text evidence="2">The sequence shown here is derived from an EMBL/GenBank/DDBJ whole genome shotgun (WGS) entry which is preliminary data.</text>
</comment>
<dbReference type="Gene3D" id="2.80.10.50">
    <property type="match status" value="1"/>
</dbReference>
<gene>
    <name evidence="2" type="ORF">O6P43_008375</name>
</gene>
<proteinExistence type="predicted"/>
<dbReference type="InterPro" id="IPR002160">
    <property type="entry name" value="Prot_inh_Kunz-lg"/>
</dbReference>
<dbReference type="AlphaFoldDB" id="A0AAD7M5B6"/>
<evidence type="ECO:0000313" key="3">
    <source>
        <dbReference type="Proteomes" id="UP001163823"/>
    </source>
</evidence>
<accession>A0AAD7M5B6</accession>
<dbReference type="PANTHER" id="PTHR33107:SF5">
    <property type="entry name" value="KUNITZ TRYPSIN INHIBITOR 5"/>
    <property type="match status" value="1"/>
</dbReference>
<dbReference type="SMART" id="SM00452">
    <property type="entry name" value="STI"/>
    <property type="match status" value="1"/>
</dbReference>
<protein>
    <submittedName>
        <fullName evidence="2">Kunitz type trypsin inhibitor / miraculin</fullName>
    </submittedName>
</protein>
<dbReference type="SUPFAM" id="SSF50386">
    <property type="entry name" value="STI-like"/>
    <property type="match status" value="1"/>
</dbReference>
<dbReference type="KEGG" id="qsa:O6P43_008375"/>
<dbReference type="InterPro" id="IPR011065">
    <property type="entry name" value="Kunitz_inhibitor_STI-like_sf"/>
</dbReference>
<feature type="signal peptide" evidence="1">
    <location>
        <begin position="1"/>
        <end position="26"/>
    </location>
</feature>
<evidence type="ECO:0000256" key="1">
    <source>
        <dbReference type="SAM" id="SignalP"/>
    </source>
</evidence>
<keyword evidence="1" id="KW-0732">Signal</keyword>
<dbReference type="Proteomes" id="UP001163823">
    <property type="component" value="Chromosome 4"/>
</dbReference>
<dbReference type="EMBL" id="JARAOO010000004">
    <property type="protein sequence ID" value="KAJ7970147.1"/>
    <property type="molecule type" value="Genomic_DNA"/>
</dbReference>
<dbReference type="PANTHER" id="PTHR33107">
    <property type="entry name" value="KUNITZ TRYPSIN INHIBITOR 2"/>
    <property type="match status" value="1"/>
</dbReference>
<sequence>MKTALLAVFVLLFSFTTKPLLGSAAAAPEPVLDVSGEKLRAGVNYFVHVVPTRCGGAGFTRCPGGGGGLTLASTRNRTYPLDVVLAYNVLPLTFTLVNSKKGVVRVSTDLNVKFSALPNSFQSKVWKLDYFDKLTGQRFVTTGGVEGNPGPETIRNWFKIEKYGSAYKFVYCPTVCKFCRVSCKDIGIYVEDGKKRLALSDVPLSIRFTKA</sequence>
<feature type="chain" id="PRO_5042226078" evidence="1">
    <location>
        <begin position="27"/>
        <end position="211"/>
    </location>
</feature>
<dbReference type="CDD" id="cd23375">
    <property type="entry name" value="beta-trefoil_STI_VvMLP-like"/>
    <property type="match status" value="1"/>
</dbReference>
<keyword evidence="3" id="KW-1185">Reference proteome</keyword>
<reference evidence="2" key="1">
    <citation type="journal article" date="2023" name="Science">
        <title>Elucidation of the pathway for biosynthesis of saponin adjuvants from the soapbark tree.</title>
        <authorList>
            <person name="Reed J."/>
            <person name="Orme A."/>
            <person name="El-Demerdash A."/>
            <person name="Owen C."/>
            <person name="Martin L.B.B."/>
            <person name="Misra R.C."/>
            <person name="Kikuchi S."/>
            <person name="Rejzek M."/>
            <person name="Martin A.C."/>
            <person name="Harkess A."/>
            <person name="Leebens-Mack J."/>
            <person name="Louveau T."/>
            <person name="Stephenson M.J."/>
            <person name="Osbourn A."/>
        </authorList>
    </citation>
    <scope>NUCLEOTIDE SEQUENCE</scope>
    <source>
        <strain evidence="2">S10</strain>
    </source>
</reference>